<dbReference type="Pfam" id="PF08281">
    <property type="entry name" value="Sigma70_r4_2"/>
    <property type="match status" value="1"/>
</dbReference>
<evidence type="ECO:0000313" key="9">
    <source>
        <dbReference type="EMBL" id="PFG41980.1"/>
    </source>
</evidence>
<dbReference type="InterPro" id="IPR014284">
    <property type="entry name" value="RNA_pol_sigma-70_dom"/>
</dbReference>
<proteinExistence type="inferred from homology"/>
<dbReference type="GO" id="GO:0003677">
    <property type="term" value="F:DNA binding"/>
    <property type="evidence" value="ECO:0007669"/>
    <property type="project" value="InterPro"/>
</dbReference>
<feature type="domain" description="RNA polymerase sigma factor 70 region 4 type 2" evidence="8">
    <location>
        <begin position="108"/>
        <end position="158"/>
    </location>
</feature>
<dbReference type="InterPro" id="IPR007627">
    <property type="entry name" value="RNA_pol_sigma70_r2"/>
</dbReference>
<organism evidence="9 10">
    <name type="scientific">Isoptericola jiangsuensis</name>
    <dbReference type="NCBI Taxonomy" id="548579"/>
    <lineage>
        <taxon>Bacteria</taxon>
        <taxon>Bacillati</taxon>
        <taxon>Actinomycetota</taxon>
        <taxon>Actinomycetes</taxon>
        <taxon>Micrococcales</taxon>
        <taxon>Promicromonosporaceae</taxon>
        <taxon>Isoptericola</taxon>
    </lineage>
</organism>
<dbReference type="OrthoDB" id="3211555at2"/>
<dbReference type="CDD" id="cd06171">
    <property type="entry name" value="Sigma70_r4"/>
    <property type="match status" value="1"/>
</dbReference>
<evidence type="ECO:0000259" key="7">
    <source>
        <dbReference type="Pfam" id="PF04542"/>
    </source>
</evidence>
<dbReference type="InterPro" id="IPR013325">
    <property type="entry name" value="RNA_pol_sigma_r2"/>
</dbReference>
<dbReference type="PANTHER" id="PTHR30173">
    <property type="entry name" value="SIGMA 19 FACTOR"/>
    <property type="match status" value="1"/>
</dbReference>
<reference evidence="9 10" key="1">
    <citation type="submission" date="2017-10" db="EMBL/GenBank/DDBJ databases">
        <title>Sequencing the genomes of 1000 actinobacteria strains.</title>
        <authorList>
            <person name="Klenk H.-P."/>
        </authorList>
    </citation>
    <scope>NUCLEOTIDE SEQUENCE [LARGE SCALE GENOMIC DNA]</scope>
    <source>
        <strain evidence="9 10">DSM 21863</strain>
    </source>
</reference>
<evidence type="ECO:0000256" key="6">
    <source>
        <dbReference type="SAM" id="MobiDB-lite"/>
    </source>
</evidence>
<dbReference type="GO" id="GO:0006352">
    <property type="term" value="P:DNA-templated transcription initiation"/>
    <property type="evidence" value="ECO:0007669"/>
    <property type="project" value="InterPro"/>
</dbReference>
<feature type="region of interest" description="Disordered" evidence="6">
    <location>
        <begin position="304"/>
        <end position="329"/>
    </location>
</feature>
<comment type="caution">
    <text evidence="9">The sequence shown here is derived from an EMBL/GenBank/DDBJ whole genome shotgun (WGS) entry which is preliminary data.</text>
</comment>
<dbReference type="PANTHER" id="PTHR30173:SF36">
    <property type="entry name" value="ECF RNA POLYMERASE SIGMA FACTOR SIGJ"/>
    <property type="match status" value="1"/>
</dbReference>
<feature type="domain" description="RNA polymerase sigma-70 region 2" evidence="7">
    <location>
        <begin position="11"/>
        <end position="72"/>
    </location>
</feature>
<evidence type="ECO:0000256" key="2">
    <source>
        <dbReference type="ARBA" id="ARBA00011344"/>
    </source>
</evidence>
<dbReference type="SUPFAM" id="SSF88659">
    <property type="entry name" value="Sigma3 and sigma4 domains of RNA polymerase sigma factors"/>
    <property type="match status" value="1"/>
</dbReference>
<name>A0A2A9EUL2_9MICO</name>
<dbReference type="SUPFAM" id="SSF54427">
    <property type="entry name" value="NTF2-like"/>
    <property type="match status" value="1"/>
</dbReference>
<keyword evidence="3" id="KW-0805">Transcription regulation</keyword>
<dbReference type="AlphaFoldDB" id="A0A2A9EUL2"/>
<dbReference type="NCBIfam" id="TIGR02937">
    <property type="entry name" value="sigma70-ECF"/>
    <property type="match status" value="1"/>
</dbReference>
<dbReference type="Gene3D" id="1.10.10.10">
    <property type="entry name" value="Winged helix-like DNA-binding domain superfamily/Winged helix DNA-binding domain"/>
    <property type="match status" value="1"/>
</dbReference>
<dbReference type="Gene3D" id="1.10.1740.10">
    <property type="match status" value="1"/>
</dbReference>
<keyword evidence="5" id="KW-0804">Transcription</keyword>
<dbReference type="InterPro" id="IPR013324">
    <property type="entry name" value="RNA_pol_sigma_r3/r4-like"/>
</dbReference>
<protein>
    <submittedName>
        <fullName evidence="9">RNA polymerase sigma-70 factor (ECF subfamily)</fullName>
    </submittedName>
</protein>
<evidence type="ECO:0000259" key="8">
    <source>
        <dbReference type="Pfam" id="PF08281"/>
    </source>
</evidence>
<keyword evidence="4" id="KW-0731">Sigma factor</keyword>
<dbReference type="InterPro" id="IPR032710">
    <property type="entry name" value="NTF2-like_dom_sf"/>
</dbReference>
<dbReference type="InterPro" id="IPR052704">
    <property type="entry name" value="ECF_Sigma-70_Domain"/>
</dbReference>
<dbReference type="EMBL" id="PDJJ01000001">
    <property type="protein sequence ID" value="PFG41980.1"/>
    <property type="molecule type" value="Genomic_DNA"/>
</dbReference>
<dbReference type="RefSeq" id="WP_098462568.1">
    <property type="nucleotide sequence ID" value="NZ_PDJJ01000001.1"/>
</dbReference>
<dbReference type="GO" id="GO:0016987">
    <property type="term" value="F:sigma factor activity"/>
    <property type="evidence" value="ECO:0007669"/>
    <property type="project" value="UniProtKB-KW"/>
</dbReference>
<dbReference type="Gene3D" id="3.10.450.50">
    <property type="match status" value="1"/>
</dbReference>
<dbReference type="InterPro" id="IPR036388">
    <property type="entry name" value="WH-like_DNA-bd_sf"/>
</dbReference>
<dbReference type="InterPro" id="IPR014303">
    <property type="entry name" value="RNA_pol_sigma-70_ECF"/>
</dbReference>
<accession>A0A2A9EUL2</accession>
<dbReference type="Proteomes" id="UP000224130">
    <property type="component" value="Unassembled WGS sequence"/>
</dbReference>
<keyword evidence="10" id="KW-1185">Reference proteome</keyword>
<dbReference type="SUPFAM" id="SSF88946">
    <property type="entry name" value="Sigma2 domain of RNA polymerase sigma factors"/>
    <property type="match status" value="1"/>
</dbReference>
<comment type="similarity">
    <text evidence="1">Belongs to the sigma-70 factor family. ECF subfamily.</text>
</comment>
<comment type="subunit">
    <text evidence="2">Interacts transiently with the RNA polymerase catalytic core formed by RpoA, RpoB, RpoC and RpoZ (2 alpha, 1 beta, 1 beta' and 1 omega subunit) to form the RNA polymerase holoenzyme that can initiate transcription.</text>
</comment>
<dbReference type="InterPro" id="IPR013249">
    <property type="entry name" value="RNA_pol_sigma70_r4_t2"/>
</dbReference>
<evidence type="ECO:0000256" key="1">
    <source>
        <dbReference type="ARBA" id="ARBA00010641"/>
    </source>
</evidence>
<evidence type="ECO:0000256" key="5">
    <source>
        <dbReference type="ARBA" id="ARBA00023163"/>
    </source>
</evidence>
<sequence length="329" mass="34809">MTVPLAEAHDTLRPLMFSVAYRMLGSVAEAEDVVQEAFLRLHRSAPDDVVNLEAYATTVTTRLALDTLRSARVRRETYVGPWLPEPVVDSLDADPAHRVELDDTVSTAFLLLLETLTPVERAVFVLREAMGYEYREIAEVVDKSEANCRQILARARRRVDDGSPRFEATPADRDRLATRFLAAIEGGDLAGLERLLADDVVLVGDGGGRAPAIRRPMTGGVAVARFLLGLMRRGAALGVLVDLVPANGRPALRTRAADGALLGVMTIETDGEHVVALHNLINPDKLGHLGRVGDLDALLGASGGAAAPQDAAAPGDPGAADGPGASPAG</sequence>
<evidence type="ECO:0000256" key="4">
    <source>
        <dbReference type="ARBA" id="ARBA00023082"/>
    </source>
</evidence>
<dbReference type="NCBIfam" id="NF007214">
    <property type="entry name" value="PRK09636.1"/>
    <property type="match status" value="1"/>
</dbReference>
<gene>
    <name evidence="9" type="ORF">ATJ88_0630</name>
</gene>
<evidence type="ECO:0000256" key="3">
    <source>
        <dbReference type="ARBA" id="ARBA00023015"/>
    </source>
</evidence>
<evidence type="ECO:0000313" key="10">
    <source>
        <dbReference type="Proteomes" id="UP000224130"/>
    </source>
</evidence>
<dbReference type="NCBIfam" id="TIGR02957">
    <property type="entry name" value="SigX4"/>
    <property type="match status" value="1"/>
</dbReference>
<dbReference type="Pfam" id="PF04542">
    <property type="entry name" value="Sigma70_r2"/>
    <property type="match status" value="1"/>
</dbReference>